<proteinExistence type="predicted"/>
<evidence type="ECO:0000256" key="2">
    <source>
        <dbReference type="ARBA" id="ARBA00022679"/>
    </source>
</evidence>
<dbReference type="InterPro" id="IPR038063">
    <property type="entry name" value="Transpep_catalytic_dom"/>
</dbReference>
<dbReference type="GO" id="GO:0071555">
    <property type="term" value="P:cell wall organization"/>
    <property type="evidence" value="ECO:0007669"/>
    <property type="project" value="UniProtKB-UniRule"/>
</dbReference>
<evidence type="ECO:0000256" key="3">
    <source>
        <dbReference type="ARBA" id="ARBA00022960"/>
    </source>
</evidence>
<keyword evidence="5 6" id="KW-0961">Cell wall biogenesis/degradation</keyword>
<feature type="active site" description="Nucleophile" evidence="6">
    <location>
        <position position="104"/>
    </location>
</feature>
<dbReference type="PATRIC" id="fig|585524.9.peg.1417"/>
<comment type="pathway">
    <text evidence="1 6">Cell wall biogenesis; peptidoglycan biosynthesis.</text>
</comment>
<name>D4YUJ7_9LACO</name>
<dbReference type="Pfam" id="PF03734">
    <property type="entry name" value="YkuD"/>
    <property type="match status" value="1"/>
</dbReference>
<evidence type="ECO:0000313" key="8">
    <source>
        <dbReference type="EMBL" id="EFG55146.1"/>
    </source>
</evidence>
<dbReference type="eggNOG" id="COG1376">
    <property type="taxonomic scope" value="Bacteria"/>
</dbReference>
<dbReference type="UniPathway" id="UPA00219"/>
<dbReference type="Proteomes" id="UP000004069">
    <property type="component" value="Unassembled WGS sequence"/>
</dbReference>
<accession>D4YUJ7</accession>
<evidence type="ECO:0000259" key="7">
    <source>
        <dbReference type="PROSITE" id="PS52029"/>
    </source>
</evidence>
<feature type="domain" description="L,D-TPase catalytic" evidence="7">
    <location>
        <begin position="7"/>
        <end position="128"/>
    </location>
</feature>
<evidence type="ECO:0000256" key="4">
    <source>
        <dbReference type="ARBA" id="ARBA00022984"/>
    </source>
</evidence>
<organism evidence="8 9">
    <name type="scientific">Lactobacillus amylolyticus DSM 11664</name>
    <dbReference type="NCBI Taxonomy" id="585524"/>
    <lineage>
        <taxon>Bacteria</taxon>
        <taxon>Bacillati</taxon>
        <taxon>Bacillota</taxon>
        <taxon>Bacilli</taxon>
        <taxon>Lactobacillales</taxon>
        <taxon>Lactobacillaceae</taxon>
        <taxon>Lactobacillus</taxon>
    </lineage>
</organism>
<evidence type="ECO:0000256" key="6">
    <source>
        <dbReference type="PROSITE-ProRule" id="PRU01373"/>
    </source>
</evidence>
<gene>
    <name evidence="8" type="ORF">HMPREF0493_1208</name>
</gene>
<feature type="active site" description="Proton donor/acceptor" evidence="6">
    <location>
        <position position="76"/>
    </location>
</feature>
<dbReference type="GO" id="GO:0008360">
    <property type="term" value="P:regulation of cell shape"/>
    <property type="evidence" value="ECO:0007669"/>
    <property type="project" value="UniProtKB-UniRule"/>
</dbReference>
<dbReference type="Gene3D" id="2.40.440.10">
    <property type="entry name" value="L,D-transpeptidase catalytic domain-like"/>
    <property type="match status" value="1"/>
</dbReference>
<keyword evidence="2" id="KW-0808">Transferase</keyword>
<dbReference type="GO" id="GO:0016740">
    <property type="term" value="F:transferase activity"/>
    <property type="evidence" value="ECO:0007669"/>
    <property type="project" value="UniProtKB-KW"/>
</dbReference>
<evidence type="ECO:0000256" key="1">
    <source>
        <dbReference type="ARBA" id="ARBA00004752"/>
    </source>
</evidence>
<dbReference type="EMBL" id="ADNY01000047">
    <property type="protein sequence ID" value="EFG55146.1"/>
    <property type="molecule type" value="Genomic_DNA"/>
</dbReference>
<dbReference type="AlphaFoldDB" id="D4YUJ7"/>
<dbReference type="SUPFAM" id="SSF141523">
    <property type="entry name" value="L,D-transpeptidase catalytic domain-like"/>
    <property type="match status" value="1"/>
</dbReference>
<dbReference type="RefSeq" id="WP_006352359.1">
    <property type="nucleotide sequence ID" value="NZ_ADNY01000047.1"/>
</dbReference>
<evidence type="ECO:0000313" key="9">
    <source>
        <dbReference type="Proteomes" id="UP000004069"/>
    </source>
</evidence>
<reference evidence="8 9" key="1">
    <citation type="submission" date="2010-04" db="EMBL/GenBank/DDBJ databases">
        <authorList>
            <person name="Muzny D."/>
            <person name="Qin X."/>
            <person name="Deng J."/>
            <person name="Jiang H."/>
            <person name="Liu Y."/>
            <person name="Qu J."/>
            <person name="Song X.-Z."/>
            <person name="Zhang L."/>
            <person name="Thornton R."/>
            <person name="Coyle M."/>
            <person name="Francisco L."/>
            <person name="Jackson L."/>
            <person name="Javaid M."/>
            <person name="Korchina V."/>
            <person name="Kovar C."/>
            <person name="Mata R."/>
            <person name="Mathew T."/>
            <person name="Ngo R."/>
            <person name="Nguyen L."/>
            <person name="Nguyen N."/>
            <person name="Okwuonu G."/>
            <person name="Ongeri F."/>
            <person name="Pham C."/>
            <person name="Simmons D."/>
            <person name="Wilczek-Boney K."/>
            <person name="Hale W."/>
            <person name="Jakkamsetti A."/>
            <person name="Pham P."/>
            <person name="Ruth R."/>
            <person name="San Lucas F."/>
            <person name="Warren J."/>
            <person name="Zhang J."/>
            <person name="Zhao Z."/>
            <person name="Zhou C."/>
            <person name="Zhu D."/>
            <person name="Lee S."/>
            <person name="Bess C."/>
            <person name="Blankenburg K."/>
            <person name="Forbes L."/>
            <person name="Fu Q."/>
            <person name="Gubbala S."/>
            <person name="Hirani K."/>
            <person name="Jayaseelan J.C."/>
            <person name="Lara F."/>
            <person name="Munidasa M."/>
            <person name="Palculict T."/>
            <person name="Patil S."/>
            <person name="Pu L.-L."/>
            <person name="Saada N."/>
            <person name="Tang L."/>
            <person name="Weissenberger G."/>
            <person name="Zhu Y."/>
            <person name="Hemphill L."/>
            <person name="Shang Y."/>
            <person name="Youmans B."/>
            <person name="Ayvaz T."/>
            <person name="Ross M."/>
            <person name="Santibanez J."/>
            <person name="Aqrawi P."/>
            <person name="Gross S."/>
            <person name="Joshi V."/>
            <person name="Fowler G."/>
            <person name="Nazareth L."/>
            <person name="Reid J."/>
            <person name="Worley K."/>
            <person name="Petrosino J."/>
            <person name="Highlander S."/>
            <person name="Gibbs R."/>
        </authorList>
    </citation>
    <scope>NUCLEOTIDE SEQUENCE [LARGE SCALE GENOMIC DNA]</scope>
    <source>
        <strain evidence="8 9">DSM 11664</strain>
    </source>
</reference>
<protein>
    <submittedName>
        <fullName evidence="8">ErfK/YbiS/YcfS/YnhG</fullName>
    </submittedName>
</protein>
<keyword evidence="3 6" id="KW-0133">Cell shape</keyword>
<dbReference type="GO" id="GO:0009252">
    <property type="term" value="P:peptidoglycan biosynthetic process"/>
    <property type="evidence" value="ECO:0007669"/>
    <property type="project" value="UniProtKB-UniPathway"/>
</dbReference>
<keyword evidence="4 6" id="KW-0573">Peptidoglycan synthesis</keyword>
<sequence length="130" mass="15044">MKKVKNLNLRVSILGNRVYVRSGKKVLYTMYCSAGRIVKGKSLTPTGTYYTNSYHPYRFSSGLYPVGRIDQEYLFHSVPTYEWSKTFIASETHKVGKTPASHGCIRLTVKDAKWLHYHIPYHTKVIIKNR</sequence>
<evidence type="ECO:0000256" key="5">
    <source>
        <dbReference type="ARBA" id="ARBA00023316"/>
    </source>
</evidence>
<dbReference type="PROSITE" id="PS52029">
    <property type="entry name" value="LD_TPASE"/>
    <property type="match status" value="1"/>
</dbReference>
<dbReference type="CDD" id="cd16913">
    <property type="entry name" value="YkuD_like"/>
    <property type="match status" value="1"/>
</dbReference>
<dbReference type="InterPro" id="IPR005490">
    <property type="entry name" value="LD_TPept_cat_dom"/>
</dbReference>
<comment type="caution">
    <text evidence="8">The sequence shown here is derived from an EMBL/GenBank/DDBJ whole genome shotgun (WGS) entry which is preliminary data.</text>
</comment>
<keyword evidence="9" id="KW-1185">Reference proteome</keyword>